<keyword evidence="5" id="KW-0288">FMN</keyword>
<evidence type="ECO:0000256" key="3">
    <source>
        <dbReference type="ARBA" id="ARBA00022575"/>
    </source>
</evidence>
<evidence type="ECO:0000256" key="9">
    <source>
        <dbReference type="ARBA" id="ARBA00049401"/>
    </source>
</evidence>
<dbReference type="EMBL" id="JAJUBB010000013">
    <property type="protein sequence ID" value="MDD1782874.1"/>
    <property type="molecule type" value="Genomic_DNA"/>
</dbReference>
<dbReference type="GO" id="GO:0004497">
    <property type="term" value="F:monooxygenase activity"/>
    <property type="evidence" value="ECO:0007669"/>
    <property type="project" value="UniProtKB-KW"/>
</dbReference>
<dbReference type="Proteomes" id="UP001149821">
    <property type="component" value="Unassembled WGS sequence"/>
</dbReference>
<comment type="similarity">
    <text evidence="2">Belongs to the nitronate monooxygenase family. NMO class I subfamily.</text>
</comment>
<evidence type="ECO:0000313" key="11">
    <source>
        <dbReference type="Proteomes" id="UP001149821"/>
    </source>
</evidence>
<dbReference type="PANTHER" id="PTHR42747:SF3">
    <property type="entry name" value="NITRONATE MONOOXYGENASE-RELATED"/>
    <property type="match status" value="1"/>
</dbReference>
<reference evidence="10" key="1">
    <citation type="submission" date="2021-12" db="EMBL/GenBank/DDBJ databases">
        <title>Enterovibrio ZSDZ35 sp. nov. and Enterovibrio ZSDZ42 sp. nov., isolated from coastal seawater in Qingdao.</title>
        <authorList>
            <person name="Zhang P."/>
        </authorList>
    </citation>
    <scope>NUCLEOTIDE SEQUENCE</scope>
    <source>
        <strain evidence="10">ZSDZ35</strain>
    </source>
</reference>
<evidence type="ECO:0000313" key="10">
    <source>
        <dbReference type="EMBL" id="MDD1782874.1"/>
    </source>
</evidence>
<comment type="cofactor">
    <cofactor evidence="1">
        <name>FMN</name>
        <dbReference type="ChEBI" id="CHEBI:58210"/>
    </cofactor>
</comment>
<dbReference type="CDD" id="cd04730">
    <property type="entry name" value="NPD_like"/>
    <property type="match status" value="1"/>
</dbReference>
<keyword evidence="11" id="KW-1185">Reference proteome</keyword>
<comment type="catalytic activity">
    <reaction evidence="9">
        <text>3 propionate 3-nitronate + 3 O2 + H2O = 3 3-oxopropanoate + 2 nitrate + nitrite + H2O2 + 3 H(+)</text>
        <dbReference type="Rhea" id="RHEA:57332"/>
        <dbReference type="ChEBI" id="CHEBI:15377"/>
        <dbReference type="ChEBI" id="CHEBI:15378"/>
        <dbReference type="ChEBI" id="CHEBI:15379"/>
        <dbReference type="ChEBI" id="CHEBI:16240"/>
        <dbReference type="ChEBI" id="CHEBI:16301"/>
        <dbReference type="ChEBI" id="CHEBI:17632"/>
        <dbReference type="ChEBI" id="CHEBI:33190"/>
        <dbReference type="ChEBI" id="CHEBI:136067"/>
    </reaction>
</comment>
<evidence type="ECO:0000256" key="1">
    <source>
        <dbReference type="ARBA" id="ARBA00001917"/>
    </source>
</evidence>
<evidence type="ECO:0000256" key="7">
    <source>
        <dbReference type="ARBA" id="ARBA00023033"/>
    </source>
</evidence>
<evidence type="ECO:0000256" key="4">
    <source>
        <dbReference type="ARBA" id="ARBA00022630"/>
    </source>
</evidence>
<evidence type="ECO:0000256" key="6">
    <source>
        <dbReference type="ARBA" id="ARBA00023002"/>
    </source>
</evidence>
<name>A0ABT5QPG5_9GAMM</name>
<keyword evidence="7 10" id="KW-0503">Monooxygenase</keyword>
<dbReference type="PANTHER" id="PTHR42747">
    <property type="entry name" value="NITRONATE MONOOXYGENASE-RELATED"/>
    <property type="match status" value="1"/>
</dbReference>
<accession>A0ABT5QPG5</accession>
<evidence type="ECO:0000256" key="5">
    <source>
        <dbReference type="ARBA" id="ARBA00022643"/>
    </source>
</evidence>
<organism evidence="10 11">
    <name type="scientific">Enterovibrio qingdaonensis</name>
    <dbReference type="NCBI Taxonomy" id="2899818"/>
    <lineage>
        <taxon>Bacteria</taxon>
        <taxon>Pseudomonadati</taxon>
        <taxon>Pseudomonadota</taxon>
        <taxon>Gammaproteobacteria</taxon>
        <taxon>Vibrionales</taxon>
        <taxon>Vibrionaceae</taxon>
        <taxon>Enterovibrio</taxon>
    </lineage>
</organism>
<evidence type="ECO:0000256" key="8">
    <source>
        <dbReference type="ARBA" id="ARBA00031155"/>
    </source>
</evidence>
<dbReference type="Pfam" id="PF03060">
    <property type="entry name" value="NMO"/>
    <property type="match status" value="1"/>
</dbReference>
<dbReference type="InterPro" id="IPR001295">
    <property type="entry name" value="Dihydroorotate_DH_CS"/>
</dbReference>
<gene>
    <name evidence="10" type="ORF">LRP49_17000</name>
</gene>
<proteinExistence type="inferred from homology"/>
<comment type="caution">
    <text evidence="10">The sequence shown here is derived from an EMBL/GenBank/DDBJ whole genome shotgun (WGS) entry which is preliminary data.</text>
</comment>
<sequence>MTITEYLGIEFPIIQAPMAGVQDAELAIAVSEAGGLGSLPCAMLDAEAIANEVGRIKTATTKPYNLNFFCHKMLPFDEDKHRLWRKKLTGYFNTFGVDEKRLGNSASRLPFDHDIADVVEPFAPPVISFHFGLPEPQLLQRVKGWGAVVLSSATTLEEGLWLEANGCDVVIAQGIEAGGHRGMFLSNDLECQIGTTVLVDVLARHLSVPIVAAGGIASAQDVLDIMSQGADGVQIGSAFLLSDEAKTSRYHRQAIQSEAVERTAITNIFSGRPARGIVNKAMLELGNMNTSVPAFPYPSIEMTPLRAAAEAKGLEHFTPLWCGTNAKGIKSGSAKSIMDSLVKGISA</sequence>
<keyword evidence="6" id="KW-0560">Oxidoreductase</keyword>
<dbReference type="Gene3D" id="3.20.20.70">
    <property type="entry name" value="Aldolase class I"/>
    <property type="match status" value="1"/>
</dbReference>
<dbReference type="InterPro" id="IPR004136">
    <property type="entry name" value="NMO"/>
</dbReference>
<keyword evidence="3" id="KW-0216">Detoxification</keyword>
<dbReference type="SUPFAM" id="SSF51412">
    <property type="entry name" value="Inosine monophosphate dehydrogenase (IMPDH)"/>
    <property type="match status" value="1"/>
</dbReference>
<dbReference type="RefSeq" id="WP_274143506.1">
    <property type="nucleotide sequence ID" value="NZ_JAJUBB010000013.1"/>
</dbReference>
<protein>
    <recommendedName>
        <fullName evidence="8">Propionate 3-nitronate monooxygenase</fullName>
    </recommendedName>
</protein>
<dbReference type="InterPro" id="IPR013785">
    <property type="entry name" value="Aldolase_TIM"/>
</dbReference>
<keyword evidence="4" id="KW-0285">Flavoprotein</keyword>
<evidence type="ECO:0000256" key="2">
    <source>
        <dbReference type="ARBA" id="ARBA00009881"/>
    </source>
</evidence>
<dbReference type="PROSITE" id="PS00912">
    <property type="entry name" value="DHODEHASE_2"/>
    <property type="match status" value="1"/>
</dbReference>